<organism evidence="2 3">
    <name type="scientific">Fictibacillus iocasae</name>
    <dbReference type="NCBI Taxonomy" id="2715437"/>
    <lineage>
        <taxon>Bacteria</taxon>
        <taxon>Bacillati</taxon>
        <taxon>Bacillota</taxon>
        <taxon>Bacilli</taxon>
        <taxon>Bacillales</taxon>
        <taxon>Fictibacillaceae</taxon>
        <taxon>Fictibacillus</taxon>
    </lineage>
</organism>
<dbReference type="RefSeq" id="WP_379746118.1">
    <property type="nucleotide sequence ID" value="NZ_JBHTCP010000004.1"/>
</dbReference>
<evidence type="ECO:0000256" key="1">
    <source>
        <dbReference type="SAM" id="SignalP"/>
    </source>
</evidence>
<sequence length="142" mass="16052">MGRKIVWALILLACFAAVSTYATNKNIAEKTDTDSQKMKYDAEMILFKGENDYWEASMTESEDAALYMFSLKSKEPDDNPDALTFSLSHSVQSFAEYTLKAAPFPSRLSFAVSKKGIEINQPVIVKITGKHTSQYFQMHYVK</sequence>
<evidence type="ECO:0008006" key="4">
    <source>
        <dbReference type="Google" id="ProtNLM"/>
    </source>
</evidence>
<evidence type="ECO:0000313" key="2">
    <source>
        <dbReference type="EMBL" id="MFC7370571.1"/>
    </source>
</evidence>
<keyword evidence="1" id="KW-0732">Signal</keyword>
<dbReference type="Proteomes" id="UP001596549">
    <property type="component" value="Unassembled WGS sequence"/>
</dbReference>
<gene>
    <name evidence="2" type="ORF">ACFQPF_02645</name>
</gene>
<reference evidence="3" key="1">
    <citation type="journal article" date="2019" name="Int. J. Syst. Evol. Microbiol.">
        <title>The Global Catalogue of Microorganisms (GCM) 10K type strain sequencing project: providing services to taxonomists for standard genome sequencing and annotation.</title>
        <authorList>
            <consortium name="The Broad Institute Genomics Platform"/>
            <consortium name="The Broad Institute Genome Sequencing Center for Infectious Disease"/>
            <person name="Wu L."/>
            <person name="Ma J."/>
        </authorList>
    </citation>
    <scope>NUCLEOTIDE SEQUENCE [LARGE SCALE GENOMIC DNA]</scope>
    <source>
        <strain evidence="3">NBRC 106396</strain>
    </source>
</reference>
<keyword evidence="3" id="KW-1185">Reference proteome</keyword>
<comment type="caution">
    <text evidence="2">The sequence shown here is derived from an EMBL/GenBank/DDBJ whole genome shotgun (WGS) entry which is preliminary data.</text>
</comment>
<name>A0ABW2NM82_9BACL</name>
<feature type="chain" id="PRO_5045771880" description="NEAT domain-containing protein" evidence="1">
    <location>
        <begin position="23"/>
        <end position="142"/>
    </location>
</feature>
<accession>A0ABW2NM82</accession>
<protein>
    <recommendedName>
        <fullName evidence="4">NEAT domain-containing protein</fullName>
    </recommendedName>
</protein>
<evidence type="ECO:0000313" key="3">
    <source>
        <dbReference type="Proteomes" id="UP001596549"/>
    </source>
</evidence>
<dbReference type="EMBL" id="JBHTCP010000004">
    <property type="protein sequence ID" value="MFC7370571.1"/>
    <property type="molecule type" value="Genomic_DNA"/>
</dbReference>
<proteinExistence type="predicted"/>
<feature type="signal peptide" evidence="1">
    <location>
        <begin position="1"/>
        <end position="22"/>
    </location>
</feature>